<name>A0ABM0GJ84_SACKO</name>
<dbReference type="PANTHER" id="PTHR12112">
    <property type="entry name" value="BNIP - RELATED"/>
    <property type="match status" value="1"/>
</dbReference>
<feature type="domain" description="DHHA2" evidence="7">
    <location>
        <begin position="220"/>
        <end position="363"/>
    </location>
</feature>
<dbReference type="Pfam" id="PF02833">
    <property type="entry name" value="DHHA2"/>
    <property type="match status" value="1"/>
</dbReference>
<feature type="compositionally biased region" description="Low complexity" evidence="6">
    <location>
        <begin position="1013"/>
        <end position="1025"/>
    </location>
</feature>
<dbReference type="Proteomes" id="UP000694865">
    <property type="component" value="Unplaced"/>
</dbReference>
<evidence type="ECO:0000256" key="1">
    <source>
        <dbReference type="ARBA" id="ARBA00001936"/>
    </source>
</evidence>
<organism evidence="8 9">
    <name type="scientific">Saccoglossus kowalevskii</name>
    <name type="common">Acorn worm</name>
    <dbReference type="NCBI Taxonomy" id="10224"/>
    <lineage>
        <taxon>Eukaryota</taxon>
        <taxon>Metazoa</taxon>
        <taxon>Hemichordata</taxon>
        <taxon>Enteropneusta</taxon>
        <taxon>Harrimaniidae</taxon>
        <taxon>Saccoglossus</taxon>
    </lineage>
</organism>
<feature type="compositionally biased region" description="Low complexity" evidence="6">
    <location>
        <begin position="434"/>
        <end position="445"/>
    </location>
</feature>
<dbReference type="Pfam" id="PF12496">
    <property type="entry name" value="BNIP2"/>
    <property type="match status" value="1"/>
</dbReference>
<comment type="similarity">
    <text evidence="2">Belongs to the PPase class C family. Prune subfamily.</text>
</comment>
<evidence type="ECO:0000256" key="2">
    <source>
        <dbReference type="ARBA" id="ARBA00010331"/>
    </source>
</evidence>
<dbReference type="InterPro" id="IPR038763">
    <property type="entry name" value="DHH_sf"/>
</dbReference>
<feature type="compositionally biased region" description="Basic and acidic residues" evidence="6">
    <location>
        <begin position="987"/>
        <end position="1009"/>
    </location>
</feature>
<keyword evidence="5" id="KW-0464">Manganese</keyword>
<keyword evidence="8" id="KW-1185">Reference proteome</keyword>
<keyword evidence="3" id="KW-0479">Metal-binding</keyword>
<reference evidence="9" key="1">
    <citation type="submission" date="2025-08" db="UniProtKB">
        <authorList>
            <consortium name="RefSeq"/>
        </authorList>
    </citation>
    <scope>IDENTIFICATION</scope>
    <source>
        <tissue evidence="9">Testes</tissue>
    </source>
</reference>
<dbReference type="PANTHER" id="PTHR12112:SF39">
    <property type="entry name" value="EG:152A3.5 PROTEIN (FBGN0003116_PN PROTEIN)"/>
    <property type="match status" value="1"/>
</dbReference>
<feature type="region of interest" description="Disordered" evidence="6">
    <location>
        <begin position="1216"/>
        <end position="1236"/>
    </location>
</feature>
<proteinExistence type="inferred from homology"/>
<evidence type="ECO:0000313" key="8">
    <source>
        <dbReference type="Proteomes" id="UP000694865"/>
    </source>
</evidence>
<dbReference type="RefSeq" id="XP_002731053.2">
    <property type="nucleotide sequence ID" value="XM_002731007.2"/>
</dbReference>
<gene>
    <name evidence="9" type="primary">LOC100366584</name>
</gene>
<protein>
    <submittedName>
        <fullName evidence="9">Protein prune homolog 2-like</fullName>
    </submittedName>
</protein>
<dbReference type="InterPro" id="IPR004097">
    <property type="entry name" value="DHHA2"/>
</dbReference>
<dbReference type="InterPro" id="IPR001667">
    <property type="entry name" value="DDH_dom"/>
</dbReference>
<dbReference type="InterPro" id="IPR038222">
    <property type="entry name" value="DHHA2_dom_sf"/>
</dbReference>
<feature type="region of interest" description="Disordered" evidence="6">
    <location>
        <begin position="433"/>
        <end position="458"/>
    </location>
</feature>
<feature type="compositionally biased region" description="Polar residues" evidence="6">
    <location>
        <begin position="1026"/>
        <end position="1036"/>
    </location>
</feature>
<evidence type="ECO:0000259" key="7">
    <source>
        <dbReference type="SMART" id="SM01131"/>
    </source>
</evidence>
<sequence>MDLFLKESKNQLNNLNQYAKVHVVIGNESCDLDSTISAIVYAWFLSQTKESTEDTAYIPVLNIPRDEFRLRTEVTYFLDFIDISDANLTFFDEINLLNLKDENKLSLTLVDHNILQPKDAVLEKTVTEVIDHHSNQRGNGDDDCHVTIEMVGSCVTLVTEKIANHNVDMITEEIAMLLLGTIVLDTVNFDPAAGKTTMKDEMIASLLQDYCPNMDKDDLFDALQSAKCDISGLLTEEILRKDLKCINNDVLRIGVSSVTMDLKEFLARPDMASDMKNFCETHHIDILVVMAISIDDEITRQLGLFACRYDNIKQEILFKLECSVSPDLDLSPLTTNVTSVTAYHQGNVAASRKKILPILNEYLENVDPTDFRAELGVVTPSSDVMDLASDTQSVAKTDESGLLDFSSSATTSNTNTPISPEQNIATFMEDESSMNENLNNNTNEDPGTDGPPLPMTSPPMYLHGASNEFSDLDPFLPVSGQSNIFSNQESNGDPFGFENTESFKSKEPYILTSNDRDQENNTPSINLLDTVNPEYLERDDTMPESSSLPIGIPRRSQEMPVYNSRSPGVPLTPQNSFADHNDIFMEINAERHRPLDLSNPDIANAVHERLREVEELEEDVLNDSGSNPVKNSREAKIINTVTATDNYQQITPYQELSNGEDRVKFARRDPAIACTNVVAQTLSSEMLTSSASDVAFSTRKVAEDTRNNIVANRLAKNILDDSTSSVVDDMVVDFTNCRDLMVNDNQNIVSHMLAKDMQSTVDFTMRNNAFSAIGQDQNVVGQMLASDMVNSDEVQFVMRDGALENAGQAQNVVAHMIAGNMEEQIENNNEDIVFVKRNLDNIDSNIVANLLAAEMHNLETEGVMGNAMDHANGDVSDNATEHEIENDAVFGKSIPNELPSDNVVGKLQAEVSSDKLDDDITFRKKDYSRMDKSTARTGNIVAYMLAYTSMDETGDWNKNNEHDDDGDDTMKASMCDVPLDPFMPYGEQRRNSIDPQDADNHECELDRRMGSPSTETESQSESQTSGDELSSTSGSFSCAEMPSPVHHPISRIVEEPESSENEDVTMATRGVIESDIMGNDRERMNDELFSVKRHEMVEMMPEVSEDKAKNTVVDSPMQNDEDAANVGQGSELKDELYSPMIGEDENIGFVSSILIEQRLAKASPRKLKRSPESVEMMSNVNLKEEWQDDDEILKHQASIGEDWVDEVIDIDPSIAVPPMEGDHPRPGSLDLGAVPKVKKKVGKPAELTFEDNDDLSSQSSSLDLERIDGLATPDIHTPSLRDIDSILMTSGEMEWEDDTPLSKATSAEKIPEYTAQEELRDSRSWRLVEIGSQNYSIDMKIINPYKKVLSHGGYYGDGLNAIIVFAACYLPDRGRKDYNYVMDNLFFSKFFRKLRVVMSLAELKQMIPTEYVYIPDEVKKFDDKKNKKKVSMLSFLLDCS</sequence>
<evidence type="ECO:0000256" key="3">
    <source>
        <dbReference type="ARBA" id="ARBA00022723"/>
    </source>
</evidence>
<dbReference type="SUPFAM" id="SSF64182">
    <property type="entry name" value="DHH phosphoesterases"/>
    <property type="match status" value="1"/>
</dbReference>
<dbReference type="SMART" id="SM01131">
    <property type="entry name" value="DHHA2"/>
    <property type="match status" value="1"/>
</dbReference>
<dbReference type="GeneID" id="100366584"/>
<accession>A0ABM0GJ84</accession>
<dbReference type="Pfam" id="PF01368">
    <property type="entry name" value="DHH"/>
    <property type="match status" value="1"/>
</dbReference>
<feature type="region of interest" description="Disordered" evidence="6">
    <location>
        <begin position="956"/>
        <end position="1044"/>
    </location>
</feature>
<evidence type="ECO:0000256" key="6">
    <source>
        <dbReference type="SAM" id="MobiDB-lite"/>
    </source>
</evidence>
<evidence type="ECO:0000313" key="9">
    <source>
        <dbReference type="RefSeq" id="XP_002731053.2"/>
    </source>
</evidence>
<dbReference type="Gene3D" id="3.90.1640.10">
    <property type="entry name" value="inorganic pyrophosphatase (n-terminal core)"/>
    <property type="match status" value="1"/>
</dbReference>
<comment type="cofactor">
    <cofactor evidence="1">
        <name>Mn(2+)</name>
        <dbReference type="ChEBI" id="CHEBI:29035"/>
    </cofactor>
</comment>
<dbReference type="InterPro" id="IPR022181">
    <property type="entry name" value="Bcl2-/adenovirus-E1B"/>
</dbReference>
<keyword evidence="4" id="KW-0378">Hydrolase</keyword>
<dbReference type="Gene3D" id="3.10.310.20">
    <property type="entry name" value="DHHA2 domain"/>
    <property type="match status" value="1"/>
</dbReference>
<evidence type="ECO:0000256" key="4">
    <source>
        <dbReference type="ARBA" id="ARBA00022801"/>
    </source>
</evidence>
<evidence type="ECO:0000256" key="5">
    <source>
        <dbReference type="ARBA" id="ARBA00023211"/>
    </source>
</evidence>